<evidence type="ECO:0000256" key="2">
    <source>
        <dbReference type="SAM" id="SignalP"/>
    </source>
</evidence>
<evidence type="ECO:0008006" key="5">
    <source>
        <dbReference type="Google" id="ProtNLM"/>
    </source>
</evidence>
<feature type="signal peptide" evidence="2">
    <location>
        <begin position="1"/>
        <end position="16"/>
    </location>
</feature>
<dbReference type="InParanoid" id="G9MRY3"/>
<evidence type="ECO:0000256" key="1">
    <source>
        <dbReference type="SAM" id="MobiDB-lite"/>
    </source>
</evidence>
<dbReference type="VEuPathDB" id="FungiDB:TRIVIDRAFT_60325"/>
<proteinExistence type="predicted"/>
<evidence type="ECO:0000313" key="4">
    <source>
        <dbReference type="Proteomes" id="UP000007115"/>
    </source>
</evidence>
<keyword evidence="2" id="KW-0732">Signal</keyword>
<feature type="chain" id="PRO_5003523626" description="Secreted protein" evidence="2">
    <location>
        <begin position="17"/>
        <end position="241"/>
    </location>
</feature>
<name>G9MRY3_HYPVG</name>
<feature type="region of interest" description="Disordered" evidence="1">
    <location>
        <begin position="213"/>
        <end position="241"/>
    </location>
</feature>
<accession>G9MRY3</accession>
<dbReference type="EMBL" id="ABDF02000006">
    <property type="protein sequence ID" value="EHK22851.1"/>
    <property type="molecule type" value="Genomic_DNA"/>
</dbReference>
<evidence type="ECO:0000313" key="3">
    <source>
        <dbReference type="EMBL" id="EHK22851.1"/>
    </source>
</evidence>
<dbReference type="AlphaFoldDB" id="G9MRY3"/>
<protein>
    <recommendedName>
        <fullName evidence="5">Secreted protein</fullName>
    </recommendedName>
</protein>
<reference evidence="3 4" key="1">
    <citation type="journal article" date="2011" name="Genome Biol.">
        <title>Comparative genome sequence analysis underscores mycoparasitism as the ancestral life style of Trichoderma.</title>
        <authorList>
            <person name="Kubicek C.P."/>
            <person name="Herrera-Estrella A."/>
            <person name="Seidl-Seiboth V."/>
            <person name="Martinez D.A."/>
            <person name="Druzhinina I.S."/>
            <person name="Thon M."/>
            <person name="Zeilinger S."/>
            <person name="Casas-Flores S."/>
            <person name="Horwitz B.A."/>
            <person name="Mukherjee P.K."/>
            <person name="Mukherjee M."/>
            <person name="Kredics L."/>
            <person name="Alcaraz L.D."/>
            <person name="Aerts A."/>
            <person name="Antal Z."/>
            <person name="Atanasova L."/>
            <person name="Cervantes-Badillo M.G."/>
            <person name="Challacombe J."/>
            <person name="Chertkov O."/>
            <person name="McCluskey K."/>
            <person name="Coulpier F."/>
            <person name="Deshpande N."/>
            <person name="von Doehren H."/>
            <person name="Ebbole D.J."/>
            <person name="Esquivel-Naranjo E.U."/>
            <person name="Fekete E."/>
            <person name="Flipphi M."/>
            <person name="Glaser F."/>
            <person name="Gomez-Rodriguez E.Y."/>
            <person name="Gruber S."/>
            <person name="Han C."/>
            <person name="Henrissat B."/>
            <person name="Hermosa R."/>
            <person name="Hernandez-Onate M."/>
            <person name="Karaffa L."/>
            <person name="Kosti I."/>
            <person name="Le Crom S."/>
            <person name="Lindquist E."/>
            <person name="Lucas S."/>
            <person name="Luebeck M."/>
            <person name="Luebeck P.S."/>
            <person name="Margeot A."/>
            <person name="Metz B."/>
            <person name="Misra M."/>
            <person name="Nevalainen H."/>
            <person name="Omann M."/>
            <person name="Packer N."/>
            <person name="Perrone G."/>
            <person name="Uresti-Rivera E.E."/>
            <person name="Salamov A."/>
            <person name="Schmoll M."/>
            <person name="Seiboth B."/>
            <person name="Shapiro H."/>
            <person name="Sukno S."/>
            <person name="Tamayo-Ramos J.A."/>
            <person name="Tisch D."/>
            <person name="Wiest A."/>
            <person name="Wilkinson H.H."/>
            <person name="Zhang M."/>
            <person name="Coutinho P.M."/>
            <person name="Kenerley C.M."/>
            <person name="Monte E."/>
            <person name="Baker S.E."/>
            <person name="Grigoriev I.V."/>
        </authorList>
    </citation>
    <scope>NUCLEOTIDE SEQUENCE [LARGE SCALE GENOMIC DNA]</scope>
    <source>
        <strain evidence="4">Gv29-8 / FGSC 10586</strain>
    </source>
</reference>
<keyword evidence="4" id="KW-1185">Reference proteome</keyword>
<sequence>MLPIRALRGLLPAALALLIRNLDGASRLTVPGICLLASAFARVESVRRVGIGNSLRINEGGRLVLHSSPSPARDFKESLTPLSSADAKSCNTLQRTVLGPEKNKLPDTMCLAFAGLFVTILARSASTGKFELNSLNSWARSLHFFAHHSPLLVSLTCMQISTSFSHLAGPFPAVFYKPLYTAGEHVKRHSYGLPEHNAEIDDAPGGRRYMDAEATRCRDPGSDKAPLNTGRRRIGKEQKNR</sequence>
<comment type="caution">
    <text evidence="3">The sequence shown here is derived from an EMBL/GenBank/DDBJ whole genome shotgun (WGS) entry which is preliminary data.</text>
</comment>
<feature type="compositionally biased region" description="Basic and acidic residues" evidence="1">
    <location>
        <begin position="213"/>
        <end position="222"/>
    </location>
</feature>
<dbReference type="Proteomes" id="UP000007115">
    <property type="component" value="Unassembled WGS sequence"/>
</dbReference>
<dbReference type="HOGENOM" id="CLU_1151918_0_0_1"/>
<organism evidence="3 4">
    <name type="scientific">Hypocrea virens (strain Gv29-8 / FGSC 10586)</name>
    <name type="common">Gliocladium virens</name>
    <name type="synonym">Trichoderma virens</name>
    <dbReference type="NCBI Taxonomy" id="413071"/>
    <lineage>
        <taxon>Eukaryota</taxon>
        <taxon>Fungi</taxon>
        <taxon>Dikarya</taxon>
        <taxon>Ascomycota</taxon>
        <taxon>Pezizomycotina</taxon>
        <taxon>Sordariomycetes</taxon>
        <taxon>Hypocreomycetidae</taxon>
        <taxon>Hypocreales</taxon>
        <taxon>Hypocreaceae</taxon>
        <taxon>Trichoderma</taxon>
    </lineage>
</organism>
<gene>
    <name evidence="3" type="ORF">TRIVIDRAFT_60325</name>
</gene>